<keyword evidence="3 8" id="KW-0812">Transmembrane</keyword>
<gene>
    <name evidence="10" type="primary">PDR18</name>
    <name evidence="10" type="ORF">DEBR0S7_00320G</name>
</gene>
<feature type="transmembrane region" description="Helical" evidence="8">
    <location>
        <begin position="1095"/>
        <end position="1114"/>
    </location>
</feature>
<proteinExistence type="predicted"/>
<feature type="transmembrane region" description="Helical" evidence="8">
    <location>
        <begin position="551"/>
        <end position="573"/>
    </location>
</feature>
<feature type="domain" description="ABC transporter" evidence="9">
    <location>
        <begin position="38"/>
        <end position="286"/>
    </location>
</feature>
<dbReference type="Proteomes" id="UP000478008">
    <property type="component" value="Unassembled WGS sequence"/>
</dbReference>
<comment type="subcellular location">
    <subcellularLocation>
        <location evidence="1">Membrane</location>
        <topology evidence="1">Multi-pass membrane protein</topology>
    </subcellularLocation>
</comment>
<dbReference type="PROSITE" id="PS50893">
    <property type="entry name" value="ABC_TRANSPORTER_2"/>
    <property type="match status" value="2"/>
</dbReference>
<dbReference type="EMBL" id="CABFWN010000007">
    <property type="protein sequence ID" value="VUG20282.1"/>
    <property type="molecule type" value="Genomic_DNA"/>
</dbReference>
<keyword evidence="5" id="KW-0067">ATP-binding</keyword>
<evidence type="ECO:0000256" key="7">
    <source>
        <dbReference type="ARBA" id="ARBA00023136"/>
    </source>
</evidence>
<dbReference type="Pfam" id="PF00005">
    <property type="entry name" value="ABC_tran"/>
    <property type="match status" value="2"/>
</dbReference>
<dbReference type="InterPro" id="IPR010929">
    <property type="entry name" value="PDR_CDR_ABC"/>
</dbReference>
<dbReference type="PROSITE" id="PS00211">
    <property type="entry name" value="ABC_TRANSPORTER_1"/>
    <property type="match status" value="1"/>
</dbReference>
<keyword evidence="11" id="KW-1185">Reference proteome</keyword>
<name>A0A7D9H312_DEKBR</name>
<reference evidence="10 11" key="1">
    <citation type="submission" date="2019-07" db="EMBL/GenBank/DDBJ databases">
        <authorList>
            <person name="Friedrich A."/>
            <person name="Schacherer J."/>
        </authorList>
    </citation>
    <scope>NUCLEOTIDE SEQUENCE [LARGE SCALE GENOMIC DNA]</scope>
</reference>
<dbReference type="GO" id="GO:0016887">
    <property type="term" value="F:ATP hydrolysis activity"/>
    <property type="evidence" value="ECO:0007669"/>
    <property type="project" value="InterPro"/>
</dbReference>
<dbReference type="PANTHER" id="PTHR19241">
    <property type="entry name" value="ATP-BINDING CASSETTE TRANSPORTER"/>
    <property type="match status" value="1"/>
</dbReference>
<feature type="domain" description="ABC transporter" evidence="9">
    <location>
        <begin position="750"/>
        <end position="978"/>
    </location>
</feature>
<accession>A0A7D9H312</accession>
<feature type="transmembrane region" description="Helical" evidence="8">
    <location>
        <begin position="667"/>
        <end position="689"/>
    </location>
</feature>
<evidence type="ECO:0000313" key="11">
    <source>
        <dbReference type="Proteomes" id="UP000478008"/>
    </source>
</evidence>
<evidence type="ECO:0000256" key="4">
    <source>
        <dbReference type="ARBA" id="ARBA00022741"/>
    </source>
</evidence>
<keyword evidence="6 8" id="KW-1133">Transmembrane helix</keyword>
<organism evidence="10 11">
    <name type="scientific">Dekkera bruxellensis</name>
    <name type="common">Brettanomyces custersii</name>
    <dbReference type="NCBI Taxonomy" id="5007"/>
    <lineage>
        <taxon>Eukaryota</taxon>
        <taxon>Fungi</taxon>
        <taxon>Dikarya</taxon>
        <taxon>Ascomycota</taxon>
        <taxon>Saccharomycotina</taxon>
        <taxon>Pichiomycetes</taxon>
        <taxon>Pichiales</taxon>
        <taxon>Pichiaceae</taxon>
        <taxon>Brettanomyces</taxon>
    </lineage>
</organism>
<keyword evidence="7 8" id="KW-0472">Membrane</keyword>
<keyword evidence="2" id="KW-0813">Transport</keyword>
<dbReference type="GO" id="GO:0140359">
    <property type="term" value="F:ABC-type transporter activity"/>
    <property type="evidence" value="ECO:0007669"/>
    <property type="project" value="InterPro"/>
</dbReference>
<dbReference type="Pfam" id="PF01061">
    <property type="entry name" value="ABC2_membrane"/>
    <property type="match status" value="2"/>
</dbReference>
<feature type="transmembrane region" description="Helical" evidence="8">
    <location>
        <begin position="506"/>
        <end position="539"/>
    </location>
</feature>
<feature type="transmembrane region" description="Helical" evidence="8">
    <location>
        <begin position="1072"/>
        <end position="1089"/>
    </location>
</feature>
<sequence>MDCLFSQTVPTAALAEELSIETKLANQCDESPIYGAQVASPGILKQAAADLGICGSKQQLKLADKISFKINPGRLCLILGNPSHINSGFLKGIAGVGEKNLHKKTGKNCIRYTNYVKKSQLVYCGYEDLHFPCLTVKQTLDFSLRWRFPRLKASQRLEIITKLLESFGMQHTLNTRVGDDFYSGISGGERRRLSLLEALVAGGAITCLDNATRGLDSATAGRVLDVMRSLSHKYDISFVMTLYQGSEEVYERFDDVLVLFQGKQVYFGPADGVESYFNKLGYHKTTSRQTTMEMVDLILDTELSLEQKQQTVIDKNFDLNRVPRTPAEFASAWESSTEYQNLMTAISSPDGNASGSTTFDSYKSQLEPRASSEESVGLAGLNLSPAKGPLRVYSNFCTCFRRNFTNNLRNWLFYTAQMITMIFLAICIGTLFFRLDMDTMGSFSRGSVIFFALLLFTFIAVSEVQINFGNSLVISRQACNYRFYQPWIDSFSDILAEIPFKLLEELIFLIVFYFLVGLNGDASGFFSFYLFLSITVLVVDEFYHMIARLSSTIAVATSLSGLALLWLAMYATYVVQQQQIKVWFKYWLMYTDPLMYAFESLITTQLHGKIMHCNNVIPSGNKFYDSFPFMKRICAWQGASLGNDFVRGDEYVSEAFGYKYSHVWRNLGILFGFLVGFSLIELVGIQMTIGTKKSKAMKLVKFPEGKKTEGVVPAENDPAAGRADGPANGALPDAIKEMRSENSADGNEYFAWKDLTYTLPSGKCLLHEISGSVKRGQLVALMGSSGAGKTTLLNALSGRYAQGSTTSTSISPLPARIGYVEQQEMFVEELTVFEALKVYADLHGKTSKAPSQTVEEINSLILLLSLTKYRNFQLKSLPLEQRKKVSLGIELVNRPSLLFVDEITSGLDDLSAYNIICCLRDLARNVNIAILCTVHQPSPSLITLFDNLLLLKSGGYQAYYGPISSTLNFFSHHNLRPCRKTENVVDYMIQITADESVDWSDYWKTSQESQTLQNHLGDVFQNFKQEKMQSLQSPRSQDSESPKLSYRQQFNVIFRRSYIEMRRNENYICAKLGLYVFSGLFIGFSFFQIDHSIKSLQSSMFAIFLVLCVCSPLIHQVQNRCNSSKLLYEMREFRLYHWSVLPLCQVVLEVAIAIIGATLSYLCFFFTWSVNNNSTRAGYFYLDYAIMFQLYYVTYAIGVLYFSPNELIADVYASLFFALMVVFCGAMQPFSMIPAFWKYTVYYESPFTYFLENMMTELFDDRPVICDSDEFALLMPQDGMTCGAYMKDYIKMKGGYLKSSATTIYCTYCTYASGQEFTNNLHMYFKNHWRNFGIMWAFVVGNVILMLAAYKCMLLFRSRHKPKKDVTSETVSESV</sequence>
<evidence type="ECO:0000313" key="10">
    <source>
        <dbReference type="EMBL" id="VUG20282.1"/>
    </source>
</evidence>
<dbReference type="GO" id="GO:0005524">
    <property type="term" value="F:ATP binding"/>
    <property type="evidence" value="ECO:0007669"/>
    <property type="project" value="UniProtKB-KW"/>
</dbReference>
<dbReference type="InterPro" id="IPR027417">
    <property type="entry name" value="P-loop_NTPase"/>
</dbReference>
<feature type="transmembrane region" description="Helical" evidence="8">
    <location>
        <begin position="1135"/>
        <end position="1168"/>
    </location>
</feature>
<dbReference type="InterPro" id="IPR003439">
    <property type="entry name" value="ABC_transporter-like_ATP-bd"/>
</dbReference>
<feature type="transmembrane region" description="Helical" evidence="8">
    <location>
        <begin position="1333"/>
        <end position="1356"/>
    </location>
</feature>
<dbReference type="InterPro" id="IPR017871">
    <property type="entry name" value="ABC_transporter-like_CS"/>
</dbReference>
<evidence type="ECO:0000256" key="8">
    <source>
        <dbReference type="SAM" id="Phobius"/>
    </source>
</evidence>
<dbReference type="SMART" id="SM00382">
    <property type="entry name" value="AAA"/>
    <property type="match status" value="1"/>
</dbReference>
<dbReference type="Pfam" id="PF06422">
    <property type="entry name" value="PDR_CDR"/>
    <property type="match status" value="2"/>
</dbReference>
<dbReference type="GO" id="GO:0016020">
    <property type="term" value="C:membrane"/>
    <property type="evidence" value="ECO:0007669"/>
    <property type="project" value="UniProtKB-SubCell"/>
</dbReference>
<protein>
    <submittedName>
        <fullName evidence="10">DEBR0S7_00320g1_1</fullName>
    </submittedName>
</protein>
<dbReference type="SUPFAM" id="SSF52540">
    <property type="entry name" value="P-loop containing nucleoside triphosphate hydrolases"/>
    <property type="match status" value="2"/>
</dbReference>
<keyword evidence="4" id="KW-0547">Nucleotide-binding</keyword>
<dbReference type="Gene3D" id="3.40.50.300">
    <property type="entry name" value="P-loop containing nucleotide triphosphate hydrolases"/>
    <property type="match status" value="2"/>
</dbReference>
<evidence type="ECO:0000256" key="5">
    <source>
        <dbReference type="ARBA" id="ARBA00022840"/>
    </source>
</evidence>
<feature type="transmembrane region" description="Helical" evidence="8">
    <location>
        <begin position="1215"/>
        <end position="1237"/>
    </location>
</feature>
<dbReference type="InterPro" id="IPR003593">
    <property type="entry name" value="AAA+_ATPase"/>
</dbReference>
<feature type="transmembrane region" description="Helical" evidence="8">
    <location>
        <begin position="447"/>
        <end position="466"/>
    </location>
</feature>
<dbReference type="InterPro" id="IPR013525">
    <property type="entry name" value="ABC2_TM"/>
</dbReference>
<evidence type="ECO:0000256" key="1">
    <source>
        <dbReference type="ARBA" id="ARBA00004141"/>
    </source>
</evidence>
<evidence type="ECO:0000259" key="9">
    <source>
        <dbReference type="PROSITE" id="PS50893"/>
    </source>
</evidence>
<evidence type="ECO:0000256" key="6">
    <source>
        <dbReference type="ARBA" id="ARBA00022989"/>
    </source>
</evidence>
<feature type="transmembrane region" description="Helical" evidence="8">
    <location>
        <begin position="1180"/>
        <end position="1203"/>
    </location>
</feature>
<evidence type="ECO:0000256" key="2">
    <source>
        <dbReference type="ARBA" id="ARBA00022448"/>
    </source>
</evidence>
<evidence type="ECO:0000256" key="3">
    <source>
        <dbReference type="ARBA" id="ARBA00022692"/>
    </source>
</evidence>
<feature type="transmembrane region" description="Helical" evidence="8">
    <location>
        <begin position="411"/>
        <end position="435"/>
    </location>
</feature>